<feature type="region of interest" description="Disordered" evidence="1">
    <location>
        <begin position="34"/>
        <end position="89"/>
    </location>
</feature>
<evidence type="ECO:0000256" key="1">
    <source>
        <dbReference type="SAM" id="MobiDB-lite"/>
    </source>
</evidence>
<evidence type="ECO:0000313" key="3">
    <source>
        <dbReference type="Proteomes" id="UP001519460"/>
    </source>
</evidence>
<dbReference type="Proteomes" id="UP001519460">
    <property type="component" value="Unassembled WGS sequence"/>
</dbReference>
<organism evidence="2 3">
    <name type="scientific">Batillaria attramentaria</name>
    <dbReference type="NCBI Taxonomy" id="370345"/>
    <lineage>
        <taxon>Eukaryota</taxon>
        <taxon>Metazoa</taxon>
        <taxon>Spiralia</taxon>
        <taxon>Lophotrochozoa</taxon>
        <taxon>Mollusca</taxon>
        <taxon>Gastropoda</taxon>
        <taxon>Caenogastropoda</taxon>
        <taxon>Sorbeoconcha</taxon>
        <taxon>Cerithioidea</taxon>
        <taxon>Batillariidae</taxon>
        <taxon>Batillaria</taxon>
    </lineage>
</organism>
<evidence type="ECO:0000313" key="2">
    <source>
        <dbReference type="EMBL" id="KAK7469585.1"/>
    </source>
</evidence>
<feature type="compositionally biased region" description="Low complexity" evidence="1">
    <location>
        <begin position="79"/>
        <end position="88"/>
    </location>
</feature>
<proteinExistence type="predicted"/>
<dbReference type="AlphaFoldDB" id="A0ABD0JBW5"/>
<gene>
    <name evidence="2" type="ORF">BaRGS_00036433</name>
</gene>
<feature type="compositionally biased region" description="Basic and acidic residues" evidence="1">
    <location>
        <begin position="65"/>
        <end position="76"/>
    </location>
</feature>
<protein>
    <submittedName>
        <fullName evidence="2">Uncharacterized protein</fullName>
    </submittedName>
</protein>
<reference evidence="2 3" key="1">
    <citation type="journal article" date="2023" name="Sci. Data">
        <title>Genome assembly of the Korean intertidal mud-creeper Batillaria attramentaria.</title>
        <authorList>
            <person name="Patra A.K."/>
            <person name="Ho P.T."/>
            <person name="Jun S."/>
            <person name="Lee S.J."/>
            <person name="Kim Y."/>
            <person name="Won Y.J."/>
        </authorList>
    </citation>
    <scope>NUCLEOTIDE SEQUENCE [LARGE SCALE GENOMIC DNA]</scope>
    <source>
        <strain evidence="2">Wonlab-2016</strain>
    </source>
</reference>
<dbReference type="EMBL" id="JACVVK020000512">
    <property type="protein sequence ID" value="KAK7469585.1"/>
    <property type="molecule type" value="Genomic_DNA"/>
</dbReference>
<keyword evidence="3" id="KW-1185">Reference proteome</keyword>
<name>A0ABD0JBW5_9CAEN</name>
<accession>A0ABD0JBW5</accession>
<comment type="caution">
    <text evidence="2">The sequence shown here is derived from an EMBL/GenBank/DDBJ whole genome shotgun (WGS) entry which is preliminary data.</text>
</comment>
<dbReference type="Gene3D" id="3.40.50.11350">
    <property type="match status" value="1"/>
</dbReference>
<sequence length="199" mass="22056">MAANAENFRDTVARHTEKHGETVLNFLRQFDETDADNPDVKQKAVEADTVIGPSDTLDENTNGEEANKGDSLRTDSKTPSNSSSSNPSAVRFFVTSDSAKYMRKAEELFGNRFIRTEGRFVHVDHTGRNSQMACDGFTKLLVDQELLVRCDVLVISMSGFGRQAAARRGTSKGLYCILMNGTLVKCSPDQLKELYHIRG</sequence>